<dbReference type="Pfam" id="PF00296">
    <property type="entry name" value="Bac_luciferase"/>
    <property type="match status" value="1"/>
</dbReference>
<dbReference type="InterPro" id="IPR036661">
    <property type="entry name" value="Luciferase-like_sf"/>
</dbReference>
<dbReference type="PANTHER" id="PTHR43244:SF1">
    <property type="entry name" value="5,10-METHYLENETETRAHYDROMETHANOPTERIN REDUCTASE"/>
    <property type="match status" value="1"/>
</dbReference>
<reference evidence="3 4" key="1">
    <citation type="journal article" date="2021" name="Int. J. Syst. Evol. Microbiol.">
        <title>Reticulibacter mediterranei gen. nov., sp. nov., within the new family Reticulibacteraceae fam. nov., and Ktedonospora formicarum gen. nov., sp. nov., Ktedonobacter robiniae sp. nov., Dictyobacter formicarum sp. nov. and Dictyobacter arantiisoli sp. nov., belonging to the class Ktedonobacteria.</title>
        <authorList>
            <person name="Yabe S."/>
            <person name="Zheng Y."/>
            <person name="Wang C.M."/>
            <person name="Sakai Y."/>
            <person name="Abe K."/>
            <person name="Yokota A."/>
            <person name="Donadio S."/>
            <person name="Cavaletti L."/>
            <person name="Monciardini P."/>
        </authorList>
    </citation>
    <scope>NUCLEOTIDE SEQUENCE [LARGE SCALE GENOMIC DNA]</scope>
    <source>
        <strain evidence="3 4">SOSP1-30</strain>
    </source>
</reference>
<dbReference type="SUPFAM" id="SSF51679">
    <property type="entry name" value="Bacterial luciferase-like"/>
    <property type="match status" value="1"/>
</dbReference>
<comment type="caution">
    <text evidence="3">The sequence shown here is derived from an EMBL/GenBank/DDBJ whole genome shotgun (WGS) entry which is preliminary data.</text>
</comment>
<keyword evidence="4" id="KW-1185">Reference proteome</keyword>
<dbReference type="PANTHER" id="PTHR43244">
    <property type="match status" value="1"/>
</dbReference>
<keyword evidence="1" id="KW-0560">Oxidoreductase</keyword>
<feature type="domain" description="Luciferase-like" evidence="2">
    <location>
        <begin position="17"/>
        <end position="284"/>
    </location>
</feature>
<dbReference type="EMBL" id="BNJG01000003">
    <property type="protein sequence ID" value="GHO59583.1"/>
    <property type="molecule type" value="Genomic_DNA"/>
</dbReference>
<accession>A0ABQ3V3S7</accession>
<dbReference type="InterPro" id="IPR050564">
    <property type="entry name" value="F420-G6PD/mer"/>
</dbReference>
<name>A0ABQ3V3S7_9CHLR</name>
<organism evidence="3 4">
    <name type="scientific">Ktedonobacter robiniae</name>
    <dbReference type="NCBI Taxonomy" id="2778365"/>
    <lineage>
        <taxon>Bacteria</taxon>
        <taxon>Bacillati</taxon>
        <taxon>Chloroflexota</taxon>
        <taxon>Ktedonobacteria</taxon>
        <taxon>Ktedonobacterales</taxon>
        <taxon>Ktedonobacteraceae</taxon>
        <taxon>Ktedonobacter</taxon>
    </lineage>
</organism>
<dbReference type="Proteomes" id="UP000654345">
    <property type="component" value="Unassembled WGS sequence"/>
</dbReference>
<evidence type="ECO:0000259" key="2">
    <source>
        <dbReference type="Pfam" id="PF00296"/>
    </source>
</evidence>
<sequence length="317" mass="34083">MSTYEKIVRERVGLAVSGATASEAIAAIVAAEKAGVRQVWMTQGGLSPDTLTIFAAAAVQTQSIRMGTSIVPTYPRHPLALAQQALALSDIAPERLRLGVGPSHRPIIEGGYGIPMQSPQEHLREYVTILRAALWDGKVEHQGRFFAVKGTLPRAPHTPILISALREGAFRLAGELTDGALSWVCPVPYLLEKALPALRAGAIKAGRQIPPLVAHIPVALSQDRQAVNVAARKQLGYYGHLPFYVSMFAEAGFPVSPEGELSDALLENLVVAGDEAAIAEHLKKLLTSRLDELLVMPIVVANAKDERERLARLIGQI</sequence>
<proteinExistence type="predicted"/>
<protein>
    <submittedName>
        <fullName evidence="3">LLM class F420-dependent oxidoreductase</fullName>
    </submittedName>
</protein>
<evidence type="ECO:0000256" key="1">
    <source>
        <dbReference type="ARBA" id="ARBA00023002"/>
    </source>
</evidence>
<evidence type="ECO:0000313" key="4">
    <source>
        <dbReference type="Proteomes" id="UP000654345"/>
    </source>
</evidence>
<dbReference type="CDD" id="cd01097">
    <property type="entry name" value="Tetrahydromethanopterin_reductase"/>
    <property type="match status" value="1"/>
</dbReference>
<dbReference type="RefSeq" id="WP_201375754.1">
    <property type="nucleotide sequence ID" value="NZ_BNJG01000003.1"/>
</dbReference>
<gene>
    <name evidence="3" type="ORF">KSB_80580</name>
</gene>
<dbReference type="InterPro" id="IPR011251">
    <property type="entry name" value="Luciferase-like_dom"/>
</dbReference>
<dbReference type="Gene3D" id="3.20.20.30">
    <property type="entry name" value="Luciferase-like domain"/>
    <property type="match status" value="1"/>
</dbReference>
<evidence type="ECO:0000313" key="3">
    <source>
        <dbReference type="EMBL" id="GHO59583.1"/>
    </source>
</evidence>